<organism evidence="3 4">
    <name type="scientific">Paraglomus occultum</name>
    <dbReference type="NCBI Taxonomy" id="144539"/>
    <lineage>
        <taxon>Eukaryota</taxon>
        <taxon>Fungi</taxon>
        <taxon>Fungi incertae sedis</taxon>
        <taxon>Mucoromycota</taxon>
        <taxon>Glomeromycotina</taxon>
        <taxon>Glomeromycetes</taxon>
        <taxon>Paraglomerales</taxon>
        <taxon>Paraglomeraceae</taxon>
        <taxon>Paraglomus</taxon>
    </lineage>
</organism>
<dbReference type="Proteomes" id="UP000789572">
    <property type="component" value="Unassembled WGS sequence"/>
</dbReference>
<keyword evidence="2" id="KW-0472">Membrane</keyword>
<feature type="region of interest" description="Disordered" evidence="1">
    <location>
        <begin position="152"/>
        <end position="181"/>
    </location>
</feature>
<evidence type="ECO:0000256" key="1">
    <source>
        <dbReference type="SAM" id="MobiDB-lite"/>
    </source>
</evidence>
<dbReference type="AlphaFoldDB" id="A0A9N9B5W6"/>
<feature type="transmembrane region" description="Helical" evidence="2">
    <location>
        <begin position="246"/>
        <end position="268"/>
    </location>
</feature>
<sequence length="274" mass="30944">MSQGELSFILVPRSLSPSPIPSNIEKPNPSSYSPMTFAHLPNAITDYPPHQHQHHFVPPLVSERSWSVVEYEDNNDLYSSNRRRNNRGLVPQLKEEKSWSILATNEAEEGQIRDYVNGIGSHRSNPPPYSYTPSSQQASPAYLSLHSYARHNSSFAPSSDQSPPPYFQRSDTASTAPMPEPDFPPSLSAKAFFEETFKYERRRPEDFVGRPDDSIWTNKKIENEIEGDENCTPTQSQIVGKKSRTWSIAAVIGIPICAAILGYIYLYAKMAKFY</sequence>
<keyword evidence="4" id="KW-1185">Reference proteome</keyword>
<comment type="caution">
    <text evidence="3">The sequence shown here is derived from an EMBL/GenBank/DDBJ whole genome shotgun (WGS) entry which is preliminary data.</text>
</comment>
<name>A0A9N9B5W6_9GLOM</name>
<evidence type="ECO:0000313" key="4">
    <source>
        <dbReference type="Proteomes" id="UP000789572"/>
    </source>
</evidence>
<keyword evidence="2" id="KW-1133">Transmembrane helix</keyword>
<reference evidence="3" key="1">
    <citation type="submission" date="2021-06" db="EMBL/GenBank/DDBJ databases">
        <authorList>
            <person name="Kallberg Y."/>
            <person name="Tangrot J."/>
            <person name="Rosling A."/>
        </authorList>
    </citation>
    <scope>NUCLEOTIDE SEQUENCE</scope>
    <source>
        <strain evidence="3">IA702</strain>
    </source>
</reference>
<evidence type="ECO:0000256" key="2">
    <source>
        <dbReference type="SAM" id="Phobius"/>
    </source>
</evidence>
<feature type="region of interest" description="Disordered" evidence="1">
    <location>
        <begin position="117"/>
        <end position="137"/>
    </location>
</feature>
<dbReference type="OrthoDB" id="2401273at2759"/>
<protein>
    <submittedName>
        <fullName evidence="3">3751_t:CDS:1</fullName>
    </submittedName>
</protein>
<gene>
    <name evidence="3" type="ORF">POCULU_LOCUS5294</name>
</gene>
<evidence type="ECO:0000313" key="3">
    <source>
        <dbReference type="EMBL" id="CAG8556561.1"/>
    </source>
</evidence>
<proteinExistence type="predicted"/>
<keyword evidence="2" id="KW-0812">Transmembrane</keyword>
<accession>A0A9N9B5W6</accession>
<dbReference type="EMBL" id="CAJVPJ010000789">
    <property type="protein sequence ID" value="CAG8556561.1"/>
    <property type="molecule type" value="Genomic_DNA"/>
</dbReference>
<feature type="compositionally biased region" description="Polar residues" evidence="1">
    <location>
        <begin position="152"/>
        <end position="161"/>
    </location>
</feature>